<evidence type="ECO:0000313" key="2">
    <source>
        <dbReference type="EMBL" id="KIK33071.1"/>
    </source>
</evidence>
<sequence>MWAKSPRFERTKQIDPNVLSNSFTKLVANLPKRLISLYMYFRTRHISLNQHLHRIKRSITPNCPICADSEETIHHFLFVCPQYDRERFVLSRKLGRKASSLPFLLTDPSAMEHFLRYVNSTGRLKSSFGEVLLPPAPVKQ</sequence>
<reference evidence="3" key="2">
    <citation type="submission" date="2015-01" db="EMBL/GenBank/DDBJ databases">
        <title>Evolutionary Origins and Diversification of the Mycorrhizal Mutualists.</title>
        <authorList>
            <consortium name="DOE Joint Genome Institute"/>
            <consortium name="Mycorrhizal Genomics Consortium"/>
            <person name="Kohler A."/>
            <person name="Kuo A."/>
            <person name="Nagy L.G."/>
            <person name="Floudas D."/>
            <person name="Copeland A."/>
            <person name="Barry K.W."/>
            <person name="Cichocki N."/>
            <person name="Veneault-Fourrey C."/>
            <person name="LaButti K."/>
            <person name="Lindquist E.A."/>
            <person name="Lipzen A."/>
            <person name="Lundell T."/>
            <person name="Morin E."/>
            <person name="Murat C."/>
            <person name="Riley R."/>
            <person name="Ohm R."/>
            <person name="Sun H."/>
            <person name="Tunlid A."/>
            <person name="Henrissat B."/>
            <person name="Grigoriev I.V."/>
            <person name="Hibbett D.S."/>
            <person name="Martin F."/>
        </authorList>
    </citation>
    <scope>NUCLEOTIDE SEQUENCE [LARGE SCALE GENOMIC DNA]</scope>
    <source>
        <strain evidence="3">UH-Slu-Lm8-n1</strain>
    </source>
</reference>
<dbReference type="InterPro" id="IPR026960">
    <property type="entry name" value="RVT-Znf"/>
</dbReference>
<protein>
    <recommendedName>
        <fullName evidence="1">Reverse transcriptase zinc-binding domain-containing protein</fullName>
    </recommendedName>
</protein>
<dbReference type="Pfam" id="PF13966">
    <property type="entry name" value="zf-RVT"/>
    <property type="match status" value="1"/>
</dbReference>
<dbReference type="OrthoDB" id="2671200at2759"/>
<dbReference type="HOGENOM" id="CLU_146165_0_0_1"/>
<keyword evidence="3" id="KW-1185">Reference proteome</keyword>
<proteinExistence type="predicted"/>
<reference evidence="2 3" key="1">
    <citation type="submission" date="2014-04" db="EMBL/GenBank/DDBJ databases">
        <authorList>
            <consortium name="DOE Joint Genome Institute"/>
            <person name="Kuo A."/>
            <person name="Ruytinx J."/>
            <person name="Rineau F."/>
            <person name="Colpaert J."/>
            <person name="Kohler A."/>
            <person name="Nagy L.G."/>
            <person name="Floudas D."/>
            <person name="Copeland A."/>
            <person name="Barry K.W."/>
            <person name="Cichocki N."/>
            <person name="Veneault-Fourrey C."/>
            <person name="LaButti K."/>
            <person name="Lindquist E.A."/>
            <person name="Lipzen A."/>
            <person name="Lundell T."/>
            <person name="Morin E."/>
            <person name="Murat C."/>
            <person name="Sun H."/>
            <person name="Tunlid A."/>
            <person name="Henrissat B."/>
            <person name="Grigoriev I.V."/>
            <person name="Hibbett D.S."/>
            <person name="Martin F."/>
            <person name="Nordberg H.P."/>
            <person name="Cantor M.N."/>
            <person name="Hua S.X."/>
        </authorList>
    </citation>
    <scope>NUCLEOTIDE SEQUENCE [LARGE SCALE GENOMIC DNA]</scope>
    <source>
        <strain evidence="2 3">UH-Slu-Lm8-n1</strain>
    </source>
</reference>
<feature type="domain" description="Reverse transcriptase zinc-binding" evidence="1">
    <location>
        <begin position="33"/>
        <end position="82"/>
    </location>
</feature>
<evidence type="ECO:0000313" key="3">
    <source>
        <dbReference type="Proteomes" id="UP000054485"/>
    </source>
</evidence>
<gene>
    <name evidence="2" type="ORF">CY34DRAFT_100305</name>
</gene>
<dbReference type="EMBL" id="KN836035">
    <property type="protein sequence ID" value="KIK33071.1"/>
    <property type="molecule type" value="Genomic_DNA"/>
</dbReference>
<dbReference type="AlphaFoldDB" id="A0A0C9ZUN3"/>
<dbReference type="Proteomes" id="UP000054485">
    <property type="component" value="Unassembled WGS sequence"/>
</dbReference>
<evidence type="ECO:0000259" key="1">
    <source>
        <dbReference type="Pfam" id="PF13966"/>
    </source>
</evidence>
<accession>A0A0C9ZUN3</accession>
<organism evidence="2 3">
    <name type="scientific">Suillus luteus UH-Slu-Lm8-n1</name>
    <dbReference type="NCBI Taxonomy" id="930992"/>
    <lineage>
        <taxon>Eukaryota</taxon>
        <taxon>Fungi</taxon>
        <taxon>Dikarya</taxon>
        <taxon>Basidiomycota</taxon>
        <taxon>Agaricomycotina</taxon>
        <taxon>Agaricomycetes</taxon>
        <taxon>Agaricomycetidae</taxon>
        <taxon>Boletales</taxon>
        <taxon>Suillineae</taxon>
        <taxon>Suillaceae</taxon>
        <taxon>Suillus</taxon>
    </lineage>
</organism>
<name>A0A0C9ZUN3_9AGAM</name>
<dbReference type="InParanoid" id="A0A0C9ZUN3"/>